<organism evidence="3 4">
    <name type="scientific">Marasmius tenuissimus</name>
    <dbReference type="NCBI Taxonomy" id="585030"/>
    <lineage>
        <taxon>Eukaryota</taxon>
        <taxon>Fungi</taxon>
        <taxon>Dikarya</taxon>
        <taxon>Basidiomycota</taxon>
        <taxon>Agaricomycotina</taxon>
        <taxon>Agaricomycetes</taxon>
        <taxon>Agaricomycetidae</taxon>
        <taxon>Agaricales</taxon>
        <taxon>Marasmiineae</taxon>
        <taxon>Marasmiaceae</taxon>
        <taxon>Marasmius</taxon>
    </lineage>
</organism>
<gene>
    <name evidence="3" type="ORF">AAF712_007679</name>
</gene>
<protein>
    <submittedName>
        <fullName evidence="3">Uncharacterized protein</fullName>
    </submittedName>
</protein>
<feature type="compositionally biased region" description="Basic and acidic residues" evidence="1">
    <location>
        <begin position="165"/>
        <end position="174"/>
    </location>
</feature>
<sequence length="236" mass="24605">MFRALSITVLAFLLPSVLTISPPSSINIVHPSSSRTSGIGNGTLLPFGISDTFNDDNNIYWGLWRLVNISVTLPNGTISPVLGVGTLDLEKSDKQCRIFPGSKYVGRLRADQNGSYTAHWAVTYGITPDSSQIVSGESCGPGPLSHQNFTIEHRFDVVLNGNDESKEVPEETATRELGAQPTGSVVANPTRGGQPTEGPSGPGSGSGGNGGASTYGTTGVTTIMLSALVGVLITML</sequence>
<feature type="compositionally biased region" description="Gly residues" evidence="1">
    <location>
        <begin position="200"/>
        <end position="213"/>
    </location>
</feature>
<reference evidence="3 4" key="1">
    <citation type="submission" date="2024-05" db="EMBL/GenBank/DDBJ databases">
        <title>A draft genome resource for the thread blight pathogen Marasmius tenuissimus strain MS-2.</title>
        <authorList>
            <person name="Yulfo-Soto G.E."/>
            <person name="Baruah I.K."/>
            <person name="Amoako-Attah I."/>
            <person name="Bukari Y."/>
            <person name="Meinhardt L.W."/>
            <person name="Bailey B.A."/>
            <person name="Cohen S.P."/>
        </authorList>
    </citation>
    <scope>NUCLEOTIDE SEQUENCE [LARGE SCALE GENOMIC DNA]</scope>
    <source>
        <strain evidence="3 4">MS-2</strain>
    </source>
</reference>
<feature type="region of interest" description="Disordered" evidence="1">
    <location>
        <begin position="165"/>
        <end position="213"/>
    </location>
</feature>
<feature type="chain" id="PRO_5045044571" evidence="2">
    <location>
        <begin position="20"/>
        <end position="236"/>
    </location>
</feature>
<feature type="signal peptide" evidence="2">
    <location>
        <begin position="1"/>
        <end position="19"/>
    </location>
</feature>
<proteinExistence type="predicted"/>
<comment type="caution">
    <text evidence="3">The sequence shown here is derived from an EMBL/GenBank/DDBJ whole genome shotgun (WGS) entry which is preliminary data.</text>
</comment>
<evidence type="ECO:0000313" key="3">
    <source>
        <dbReference type="EMBL" id="KAL0065336.1"/>
    </source>
</evidence>
<keyword evidence="4" id="KW-1185">Reference proteome</keyword>
<evidence type="ECO:0000256" key="2">
    <source>
        <dbReference type="SAM" id="SignalP"/>
    </source>
</evidence>
<evidence type="ECO:0000256" key="1">
    <source>
        <dbReference type="SAM" id="MobiDB-lite"/>
    </source>
</evidence>
<dbReference type="EMBL" id="JBBXMP010000049">
    <property type="protein sequence ID" value="KAL0065336.1"/>
    <property type="molecule type" value="Genomic_DNA"/>
</dbReference>
<keyword evidence="2" id="KW-0732">Signal</keyword>
<evidence type="ECO:0000313" key="4">
    <source>
        <dbReference type="Proteomes" id="UP001437256"/>
    </source>
</evidence>
<dbReference type="Proteomes" id="UP001437256">
    <property type="component" value="Unassembled WGS sequence"/>
</dbReference>
<accession>A0ABR2ZUR4</accession>
<name>A0ABR2ZUR4_9AGAR</name>